<organism evidence="2 3">
    <name type="scientific">Arenimonas malthae CC-JY-1</name>
    <dbReference type="NCBI Taxonomy" id="1384054"/>
    <lineage>
        <taxon>Bacteria</taxon>
        <taxon>Pseudomonadati</taxon>
        <taxon>Pseudomonadota</taxon>
        <taxon>Gammaproteobacteria</taxon>
        <taxon>Lysobacterales</taxon>
        <taxon>Lysobacteraceae</taxon>
        <taxon>Arenimonas</taxon>
    </lineage>
</organism>
<proteinExistence type="predicted"/>
<dbReference type="STRING" id="1384054.N790_13510"/>
<evidence type="ECO:0000313" key="2">
    <source>
        <dbReference type="EMBL" id="KFN51894.1"/>
    </source>
</evidence>
<evidence type="ECO:0000256" key="1">
    <source>
        <dbReference type="SAM" id="Phobius"/>
    </source>
</evidence>
<sequence length="42" mass="4520">MTQPDATKTEASRRRGIRLTAWAVGLVAVGVYVAFMLAAMIP</sequence>
<name>A0A091BM67_9GAMM</name>
<dbReference type="EMBL" id="AVCH01000023">
    <property type="protein sequence ID" value="KFN51894.1"/>
    <property type="molecule type" value="Genomic_DNA"/>
</dbReference>
<evidence type="ECO:0000313" key="3">
    <source>
        <dbReference type="Proteomes" id="UP000029392"/>
    </source>
</evidence>
<keyword evidence="1" id="KW-1133">Transmembrane helix</keyword>
<dbReference type="RefSeq" id="WP_281174822.1">
    <property type="nucleotide sequence ID" value="NZ_AVCH01000023.1"/>
</dbReference>
<dbReference type="AlphaFoldDB" id="A0A091BM67"/>
<keyword evidence="1" id="KW-0472">Membrane</keyword>
<protein>
    <submittedName>
        <fullName evidence="2">Uncharacterized protein</fullName>
    </submittedName>
</protein>
<dbReference type="Proteomes" id="UP000029392">
    <property type="component" value="Unassembled WGS sequence"/>
</dbReference>
<dbReference type="PATRIC" id="fig|1384054.3.peg.448"/>
<accession>A0A091BM67</accession>
<comment type="caution">
    <text evidence="2">The sequence shown here is derived from an EMBL/GenBank/DDBJ whole genome shotgun (WGS) entry which is preliminary data.</text>
</comment>
<feature type="transmembrane region" description="Helical" evidence="1">
    <location>
        <begin position="21"/>
        <end position="41"/>
    </location>
</feature>
<reference evidence="2 3" key="1">
    <citation type="submission" date="2013-09" db="EMBL/GenBank/DDBJ databases">
        <title>Genome sequencing of Arenimonas malthae.</title>
        <authorList>
            <person name="Chen F."/>
            <person name="Wang G."/>
        </authorList>
    </citation>
    <scope>NUCLEOTIDE SEQUENCE [LARGE SCALE GENOMIC DNA]</scope>
    <source>
        <strain evidence="2 3">CC-JY-1</strain>
    </source>
</reference>
<keyword evidence="1" id="KW-0812">Transmembrane</keyword>
<gene>
    <name evidence="2" type="ORF">N790_13510</name>
</gene>
<keyword evidence="3" id="KW-1185">Reference proteome</keyword>